<reference evidence="4 5" key="1">
    <citation type="submission" date="2009-01" db="EMBL/GenBank/DDBJ databases">
        <title>Complete sequence of Geobacter sp. FRC-32.</title>
        <authorList>
            <consortium name="US DOE Joint Genome Institute"/>
            <person name="Lucas S."/>
            <person name="Copeland A."/>
            <person name="Lapidus A."/>
            <person name="Glavina del Rio T."/>
            <person name="Dalin E."/>
            <person name="Tice H."/>
            <person name="Bruce D."/>
            <person name="Goodwin L."/>
            <person name="Pitluck S."/>
            <person name="Saunders E."/>
            <person name="Brettin T."/>
            <person name="Detter J.C."/>
            <person name="Han C."/>
            <person name="Larimer F."/>
            <person name="Land M."/>
            <person name="Hauser L."/>
            <person name="Kyrpides N."/>
            <person name="Ovchinnikova G."/>
            <person name="Kostka J."/>
            <person name="Richardson P."/>
        </authorList>
    </citation>
    <scope>NUCLEOTIDE SEQUENCE [LARGE SCALE GENOMIC DNA]</scope>
    <source>
        <strain evidence="5">DSM 22248 / JCM 15807 / FRC-32</strain>
    </source>
</reference>
<dbReference type="SUPFAM" id="SSF52499">
    <property type="entry name" value="Isochorismatase-like hydrolases"/>
    <property type="match status" value="1"/>
</dbReference>
<evidence type="ECO:0000313" key="5">
    <source>
        <dbReference type="Proteomes" id="UP000007721"/>
    </source>
</evidence>
<dbReference type="CDD" id="cd00431">
    <property type="entry name" value="cysteine_hydrolases"/>
    <property type="match status" value="1"/>
</dbReference>
<dbReference type="Proteomes" id="UP000007721">
    <property type="component" value="Chromosome"/>
</dbReference>
<dbReference type="PANTHER" id="PTHR43540">
    <property type="entry name" value="PEROXYUREIDOACRYLATE/UREIDOACRYLATE AMIDOHYDROLASE-RELATED"/>
    <property type="match status" value="1"/>
</dbReference>
<feature type="transmembrane region" description="Helical" evidence="2">
    <location>
        <begin position="7"/>
        <end position="30"/>
    </location>
</feature>
<dbReference type="Gene3D" id="3.40.50.850">
    <property type="entry name" value="Isochorismatase-like"/>
    <property type="match status" value="1"/>
</dbReference>
<dbReference type="STRING" id="316067.Geob_0937"/>
<keyword evidence="5" id="KW-1185">Reference proteome</keyword>
<evidence type="ECO:0000256" key="2">
    <source>
        <dbReference type="SAM" id="Phobius"/>
    </source>
</evidence>
<keyword evidence="2" id="KW-0472">Membrane</keyword>
<keyword evidence="1 4" id="KW-0378">Hydrolase</keyword>
<organism evidence="4 5">
    <name type="scientific">Geotalea daltonii (strain DSM 22248 / JCM 15807 / FRC-32)</name>
    <name type="common">Geobacter daltonii</name>
    <dbReference type="NCBI Taxonomy" id="316067"/>
    <lineage>
        <taxon>Bacteria</taxon>
        <taxon>Pseudomonadati</taxon>
        <taxon>Thermodesulfobacteriota</taxon>
        <taxon>Desulfuromonadia</taxon>
        <taxon>Geobacterales</taxon>
        <taxon>Geobacteraceae</taxon>
        <taxon>Geotalea</taxon>
    </lineage>
</organism>
<protein>
    <submittedName>
        <fullName evidence="4">Cysteine hydrolase family protein</fullName>
    </submittedName>
</protein>
<dbReference type="EMBL" id="CP001390">
    <property type="protein sequence ID" value="ACM19299.1"/>
    <property type="molecule type" value="Genomic_DNA"/>
</dbReference>
<evidence type="ECO:0000256" key="1">
    <source>
        <dbReference type="ARBA" id="ARBA00022801"/>
    </source>
</evidence>
<dbReference type="InterPro" id="IPR036380">
    <property type="entry name" value="Isochorismatase-like_sf"/>
</dbReference>
<evidence type="ECO:0000313" key="4">
    <source>
        <dbReference type="EMBL" id="ACM19299.1"/>
    </source>
</evidence>
<keyword evidence="2" id="KW-0812">Transmembrane</keyword>
<dbReference type="OrthoDB" id="9807387at2"/>
<feature type="domain" description="Isochorismatase-like" evidence="3">
    <location>
        <begin position="46"/>
        <end position="196"/>
    </location>
</feature>
<keyword evidence="2" id="KW-1133">Transmembrane helix</keyword>
<sequence>MKRLKKILYWSATSVLLLALMLFALIYWSMRPTRGIPIKKYAVPRAALLIIDIQEDYTGPQAKKRYHDGDRIVRVSNALLAQAQKKGITVVYIKNVIDNPIMSFFTDGINAPSSPGTEMDHRLIKVPMAITLSKNRPDAFSNPELEAYLAEKQISQLLITGLDGAYCVNATARGALNRGYKVTLFQDGIATESSKSIEKLAQKWSEAGAQVKAGSEISP</sequence>
<dbReference type="eggNOG" id="COG1335">
    <property type="taxonomic scope" value="Bacteria"/>
</dbReference>
<dbReference type="HOGENOM" id="CLU_109238_0_0_7"/>
<dbReference type="Pfam" id="PF00857">
    <property type="entry name" value="Isochorismatase"/>
    <property type="match status" value="1"/>
</dbReference>
<evidence type="ECO:0000259" key="3">
    <source>
        <dbReference type="Pfam" id="PF00857"/>
    </source>
</evidence>
<proteinExistence type="predicted"/>
<dbReference type="InterPro" id="IPR050272">
    <property type="entry name" value="Isochorismatase-like_hydrls"/>
</dbReference>
<dbReference type="RefSeq" id="WP_012646028.1">
    <property type="nucleotide sequence ID" value="NC_011979.1"/>
</dbReference>
<accession>B9M203</accession>
<dbReference type="KEGG" id="geo:Geob_0937"/>
<dbReference type="GO" id="GO:0016787">
    <property type="term" value="F:hydrolase activity"/>
    <property type="evidence" value="ECO:0007669"/>
    <property type="project" value="UniProtKB-KW"/>
</dbReference>
<name>B9M203_GEODF</name>
<gene>
    <name evidence="4" type="ordered locus">Geob_0937</name>
</gene>
<dbReference type="AlphaFoldDB" id="B9M203"/>
<dbReference type="PANTHER" id="PTHR43540:SF6">
    <property type="entry name" value="ISOCHORISMATASE-LIKE DOMAIN-CONTAINING PROTEIN"/>
    <property type="match status" value="1"/>
</dbReference>
<dbReference type="InterPro" id="IPR000868">
    <property type="entry name" value="Isochorismatase-like_dom"/>
</dbReference>